<dbReference type="CDD" id="cd00207">
    <property type="entry name" value="fer2"/>
    <property type="match status" value="1"/>
</dbReference>
<evidence type="ECO:0000259" key="1">
    <source>
        <dbReference type="PROSITE" id="PS51085"/>
    </source>
</evidence>
<dbReference type="PROSITE" id="PS51085">
    <property type="entry name" value="2FE2S_FER_2"/>
    <property type="match status" value="1"/>
</dbReference>
<dbReference type="PROSITE" id="PS00197">
    <property type="entry name" value="2FE2S_FER_1"/>
    <property type="match status" value="1"/>
</dbReference>
<dbReference type="EMBL" id="CABR01000056">
    <property type="protein sequence ID" value="CBI09897.1"/>
    <property type="molecule type" value="Genomic_DNA"/>
</dbReference>
<dbReference type="Gene3D" id="3.10.20.30">
    <property type="match status" value="1"/>
</dbReference>
<dbReference type="Pfam" id="PF00111">
    <property type="entry name" value="Fer2"/>
    <property type="match status" value="1"/>
</dbReference>
<dbReference type="InterPro" id="IPR036010">
    <property type="entry name" value="2Fe-2S_ferredoxin-like_sf"/>
</dbReference>
<comment type="caution">
    <text evidence="2">The sequence shown here is derived from an EMBL/GenBank/DDBJ whole genome shotgun (WGS) entry which is preliminary data.</text>
</comment>
<dbReference type="AlphaFoldDB" id="E6QRM5"/>
<reference evidence="2" key="1">
    <citation type="submission" date="2009-10" db="EMBL/GenBank/DDBJ databases">
        <title>Diversity of trophic interactions inside an arsenic-rich microbial ecosystem.</title>
        <authorList>
            <person name="Bertin P.N."/>
            <person name="Heinrich-Salmeron A."/>
            <person name="Pelletier E."/>
            <person name="Goulhen-Chollet F."/>
            <person name="Arsene-Ploetze F."/>
            <person name="Gallien S."/>
            <person name="Calteau A."/>
            <person name="Vallenet D."/>
            <person name="Casiot C."/>
            <person name="Chane-Woon-Ming B."/>
            <person name="Giloteaux L."/>
            <person name="Barakat M."/>
            <person name="Bonnefoy V."/>
            <person name="Bruneel O."/>
            <person name="Chandler M."/>
            <person name="Cleiss J."/>
            <person name="Duran R."/>
            <person name="Elbaz-Poulichet F."/>
            <person name="Fonknechten N."/>
            <person name="Lauga B."/>
            <person name="Mornico D."/>
            <person name="Ortet P."/>
            <person name="Schaeffer C."/>
            <person name="Siguier P."/>
            <person name="Alexander Thil Smith A."/>
            <person name="Van Dorsselaer A."/>
            <person name="Weissenbach J."/>
            <person name="Medigue C."/>
            <person name="Le Paslier D."/>
        </authorList>
    </citation>
    <scope>NUCLEOTIDE SEQUENCE</scope>
</reference>
<sequence length="115" mass="12781">MGKISFVGMKLVEKVQVDVGHSPDGTLLELARAHGIPLPCDCMEGNCGACAVKVAPLRPETSMIRLSERERYLLLAVGKLSQLQYRADTLPDHPPLWRLACEYRVTDEQIMVAFD</sequence>
<dbReference type="SUPFAM" id="SSF54292">
    <property type="entry name" value="2Fe-2S ferredoxin-like"/>
    <property type="match status" value="1"/>
</dbReference>
<dbReference type="InterPro" id="IPR012675">
    <property type="entry name" value="Beta-grasp_dom_sf"/>
</dbReference>
<feature type="domain" description="2Fe-2S ferredoxin-type" evidence="1">
    <location>
        <begin position="2"/>
        <end position="115"/>
    </location>
</feature>
<dbReference type="GO" id="GO:0051537">
    <property type="term" value="F:2 iron, 2 sulfur cluster binding"/>
    <property type="evidence" value="ECO:0007669"/>
    <property type="project" value="InterPro"/>
</dbReference>
<gene>
    <name evidence="2" type="ORF">CARN7_0645</name>
</gene>
<dbReference type="InterPro" id="IPR001041">
    <property type="entry name" value="2Fe-2S_ferredoxin-type"/>
</dbReference>
<accession>E6QRM5</accession>
<organism evidence="2">
    <name type="scientific">mine drainage metagenome</name>
    <dbReference type="NCBI Taxonomy" id="410659"/>
    <lineage>
        <taxon>unclassified sequences</taxon>
        <taxon>metagenomes</taxon>
        <taxon>ecological metagenomes</taxon>
    </lineage>
</organism>
<evidence type="ECO:0000313" key="2">
    <source>
        <dbReference type="EMBL" id="CBI09897.1"/>
    </source>
</evidence>
<proteinExistence type="predicted"/>
<protein>
    <submittedName>
        <fullName evidence="2">Putative Ferredoxin, 2Fe-2S</fullName>
    </submittedName>
</protein>
<name>E6QRM5_9ZZZZ</name>
<dbReference type="InterPro" id="IPR006058">
    <property type="entry name" value="2Fe2S_fd_BS"/>
</dbReference>